<dbReference type="PANTHER" id="PTHR46558">
    <property type="entry name" value="TRACRIPTIONAL REGULATORY PROTEIN-RELATED-RELATED"/>
    <property type="match status" value="1"/>
</dbReference>
<evidence type="ECO:0000259" key="3">
    <source>
        <dbReference type="SMART" id="SM00530"/>
    </source>
</evidence>
<dbReference type="InterPro" id="IPR001387">
    <property type="entry name" value="Cro/C1-type_HTH"/>
</dbReference>
<evidence type="ECO:0000256" key="1">
    <source>
        <dbReference type="ARBA" id="ARBA00023125"/>
    </source>
</evidence>
<organism evidence="4 5">
    <name type="scientific">Aminithiophilus ramosus</name>
    <dbReference type="NCBI Taxonomy" id="3029084"/>
    <lineage>
        <taxon>Bacteria</taxon>
        <taxon>Thermotogati</taxon>
        <taxon>Synergistota</taxon>
        <taxon>Synergistia</taxon>
        <taxon>Synergistales</taxon>
        <taxon>Aminithiophilaceae</taxon>
        <taxon>Aminithiophilus</taxon>
    </lineage>
</organism>
<feature type="region of interest" description="Disordered" evidence="2">
    <location>
        <begin position="62"/>
        <end position="86"/>
    </location>
</feature>
<dbReference type="InterPro" id="IPR010982">
    <property type="entry name" value="Lambda_DNA-bd_dom_sf"/>
</dbReference>
<evidence type="ECO:0000313" key="4">
    <source>
        <dbReference type="EMBL" id="QTX33244.1"/>
    </source>
</evidence>
<dbReference type="Gene3D" id="1.10.260.40">
    <property type="entry name" value="lambda repressor-like DNA-binding domains"/>
    <property type="match status" value="1"/>
</dbReference>
<dbReference type="CDD" id="cd00093">
    <property type="entry name" value="HTH_XRE"/>
    <property type="match status" value="1"/>
</dbReference>
<accession>A0A9Q7AHU7</accession>
<feature type="compositionally biased region" description="Basic and acidic residues" evidence="2">
    <location>
        <begin position="66"/>
        <end position="76"/>
    </location>
</feature>
<keyword evidence="5" id="KW-1185">Reference proteome</keyword>
<keyword evidence="1" id="KW-0238">DNA-binding</keyword>
<evidence type="ECO:0000256" key="2">
    <source>
        <dbReference type="SAM" id="MobiDB-lite"/>
    </source>
</evidence>
<dbReference type="SUPFAM" id="SSF47413">
    <property type="entry name" value="lambda repressor-like DNA-binding domains"/>
    <property type="match status" value="1"/>
</dbReference>
<dbReference type="SMART" id="SM00530">
    <property type="entry name" value="HTH_XRE"/>
    <property type="match status" value="1"/>
</dbReference>
<reference evidence="5" key="1">
    <citation type="submission" date="2021-04" db="EMBL/GenBank/DDBJ databases">
        <title>A novel Synergistetes isolate from a pyrite-forming mixed culture.</title>
        <authorList>
            <person name="Bunk B."/>
            <person name="Sproer C."/>
            <person name="Spring S."/>
            <person name="Pester M."/>
        </authorList>
    </citation>
    <scope>NUCLEOTIDE SEQUENCE [LARGE SCALE GENOMIC DNA]</scope>
    <source>
        <strain evidence="5">J.5.4.2-T.3.5.2</strain>
    </source>
</reference>
<evidence type="ECO:0000313" key="5">
    <source>
        <dbReference type="Proteomes" id="UP000671879"/>
    </source>
</evidence>
<dbReference type="KEGG" id="aram:KAR29_04945"/>
<proteinExistence type="predicted"/>
<protein>
    <submittedName>
        <fullName evidence="4">Helix-turn-helix transcriptional regulator</fullName>
    </submittedName>
</protein>
<sequence length="86" mass="9441">MISGGEIKALRKSRGLSQQELADATGVSRSAVYLWESGTHPPVGKNLQALARALNVSTAYLMGETDEPRPRNREESFEIQAPSRRT</sequence>
<dbReference type="EMBL" id="CP072943">
    <property type="protein sequence ID" value="QTX33244.1"/>
    <property type="molecule type" value="Genomic_DNA"/>
</dbReference>
<dbReference type="PANTHER" id="PTHR46558:SF11">
    <property type="entry name" value="HTH-TYPE TRANSCRIPTIONAL REGULATOR XRE"/>
    <property type="match status" value="1"/>
</dbReference>
<dbReference type="Pfam" id="PF01381">
    <property type="entry name" value="HTH_3"/>
    <property type="match status" value="1"/>
</dbReference>
<dbReference type="Proteomes" id="UP000671879">
    <property type="component" value="Chromosome"/>
</dbReference>
<dbReference type="AlphaFoldDB" id="A0A9Q7AHU7"/>
<name>A0A9Q7AHU7_9BACT</name>
<dbReference type="GO" id="GO:0003677">
    <property type="term" value="F:DNA binding"/>
    <property type="evidence" value="ECO:0007669"/>
    <property type="project" value="UniProtKB-KW"/>
</dbReference>
<gene>
    <name evidence="4" type="ORF">KAR29_04945</name>
</gene>
<feature type="domain" description="HTH cro/C1-type" evidence="3">
    <location>
        <begin position="6"/>
        <end position="61"/>
    </location>
</feature>